<evidence type="ECO:0000313" key="3">
    <source>
        <dbReference type="Proteomes" id="UP000747110"/>
    </source>
</evidence>
<feature type="compositionally biased region" description="Low complexity" evidence="1">
    <location>
        <begin position="129"/>
        <end position="140"/>
    </location>
</feature>
<dbReference type="EMBL" id="BNCP01000070">
    <property type="protein sequence ID" value="GIL91901.1"/>
    <property type="molecule type" value="Genomic_DNA"/>
</dbReference>
<evidence type="ECO:0000313" key="2">
    <source>
        <dbReference type="EMBL" id="GIL91901.1"/>
    </source>
</evidence>
<dbReference type="OrthoDB" id="546682at2759"/>
<gene>
    <name evidence="2" type="ORF">Vretifemale_19499</name>
</gene>
<feature type="region of interest" description="Disordered" evidence="1">
    <location>
        <begin position="1"/>
        <end position="33"/>
    </location>
</feature>
<reference evidence="2" key="1">
    <citation type="journal article" date="2021" name="Proc. Natl. Acad. Sci. U.S.A.">
        <title>Three genomes in the algal genus Volvox reveal the fate of a haploid sex-determining region after a transition to homothallism.</title>
        <authorList>
            <person name="Yamamoto K."/>
            <person name="Hamaji T."/>
            <person name="Kawai-Toyooka H."/>
            <person name="Matsuzaki R."/>
            <person name="Takahashi F."/>
            <person name="Nishimura Y."/>
            <person name="Kawachi M."/>
            <person name="Noguchi H."/>
            <person name="Minakuchi Y."/>
            <person name="Umen J.G."/>
            <person name="Toyoda A."/>
            <person name="Nozaki H."/>
        </authorList>
    </citation>
    <scope>NUCLEOTIDE SEQUENCE</scope>
    <source>
        <strain evidence="2">NIES-3786</strain>
    </source>
</reference>
<name>A0A8J4FWF5_9CHLO</name>
<accession>A0A8J4FWF5</accession>
<feature type="compositionally biased region" description="Polar residues" evidence="1">
    <location>
        <begin position="16"/>
        <end position="31"/>
    </location>
</feature>
<feature type="compositionally biased region" description="Low complexity" evidence="1">
    <location>
        <begin position="147"/>
        <end position="176"/>
    </location>
</feature>
<comment type="caution">
    <text evidence="2">The sequence shown here is derived from an EMBL/GenBank/DDBJ whole genome shotgun (WGS) entry which is preliminary data.</text>
</comment>
<feature type="compositionally biased region" description="Gly residues" evidence="1">
    <location>
        <begin position="103"/>
        <end position="113"/>
    </location>
</feature>
<organism evidence="2 3">
    <name type="scientific">Volvox reticuliferus</name>
    <dbReference type="NCBI Taxonomy" id="1737510"/>
    <lineage>
        <taxon>Eukaryota</taxon>
        <taxon>Viridiplantae</taxon>
        <taxon>Chlorophyta</taxon>
        <taxon>core chlorophytes</taxon>
        <taxon>Chlorophyceae</taxon>
        <taxon>CS clade</taxon>
        <taxon>Chlamydomonadales</taxon>
        <taxon>Volvocaceae</taxon>
        <taxon>Volvox</taxon>
    </lineage>
</organism>
<evidence type="ECO:0000256" key="1">
    <source>
        <dbReference type="SAM" id="MobiDB-lite"/>
    </source>
</evidence>
<feature type="region of interest" description="Disordered" evidence="1">
    <location>
        <begin position="101"/>
        <end position="176"/>
    </location>
</feature>
<dbReference type="Proteomes" id="UP000747110">
    <property type="component" value="Unassembled WGS sequence"/>
</dbReference>
<protein>
    <submittedName>
        <fullName evidence="2">Uncharacterized protein</fullName>
    </submittedName>
</protein>
<sequence>MRSMNIDPLRHRRRISSNPVPAAGTSSSIRPSQRKAHDDCCCQEWINEANIRPTCCDVFWYPQAGEVLLVADEEGHISLRRIASRKLLWTSRCRCCKSTAGRSTGGGAAGHGGSEPTDERRSPVTTCKAQPAQQSAQQSAPSPPSPQLRQSALSPLSAEAPPAAQLPPAAQVCNSR</sequence>
<proteinExistence type="predicted"/>
<keyword evidence="3" id="KW-1185">Reference proteome</keyword>
<dbReference type="AlphaFoldDB" id="A0A8J4FWF5"/>